<sequence>MSSRSAETFNTAIGPKQGTNAAIVSRLLQDAQDLLACDRHAAFRALAHASRLLDMPEVAERPVVHGGLAQWQVNRLTRYVDSHLERQILQKHLAAEVRLSIGHLARAFKQSFGRTAHTYVMERRIDRAKTMMLETTMPLCEIAIACGLADQAHFSRVFRRITGDTPLAWRRRNQPAPRR</sequence>
<dbReference type="SMART" id="SM00342">
    <property type="entry name" value="HTH_ARAC"/>
    <property type="match status" value="1"/>
</dbReference>
<dbReference type="Pfam" id="PF12833">
    <property type="entry name" value="HTH_18"/>
    <property type="match status" value="1"/>
</dbReference>
<evidence type="ECO:0000256" key="3">
    <source>
        <dbReference type="ARBA" id="ARBA00023163"/>
    </source>
</evidence>
<dbReference type="EMBL" id="FMZX01000030">
    <property type="protein sequence ID" value="SDE35474.1"/>
    <property type="molecule type" value="Genomic_DNA"/>
</dbReference>
<dbReference type="PANTHER" id="PTHR46796">
    <property type="entry name" value="HTH-TYPE TRANSCRIPTIONAL ACTIVATOR RHAS-RELATED"/>
    <property type="match status" value="1"/>
</dbReference>
<dbReference type="PROSITE" id="PS00041">
    <property type="entry name" value="HTH_ARAC_FAMILY_1"/>
    <property type="match status" value="1"/>
</dbReference>
<keyword evidence="2" id="KW-0238">DNA-binding</keyword>
<gene>
    <name evidence="5" type="ORF">SAMN04487779_10302</name>
</gene>
<evidence type="ECO:0000256" key="2">
    <source>
        <dbReference type="ARBA" id="ARBA00023125"/>
    </source>
</evidence>
<evidence type="ECO:0000313" key="6">
    <source>
        <dbReference type="Proteomes" id="UP000198925"/>
    </source>
</evidence>
<dbReference type="Gene3D" id="1.10.10.60">
    <property type="entry name" value="Homeodomain-like"/>
    <property type="match status" value="1"/>
</dbReference>
<dbReference type="SUPFAM" id="SSF46689">
    <property type="entry name" value="Homeodomain-like"/>
    <property type="match status" value="2"/>
</dbReference>
<feature type="domain" description="HTH araC/xylS-type" evidence="4">
    <location>
        <begin position="74"/>
        <end position="172"/>
    </location>
</feature>
<proteinExistence type="predicted"/>
<evidence type="ECO:0000256" key="1">
    <source>
        <dbReference type="ARBA" id="ARBA00023015"/>
    </source>
</evidence>
<name>A0A1G7C7W9_9PROT</name>
<reference evidence="5 6" key="1">
    <citation type="submission" date="2016-10" db="EMBL/GenBank/DDBJ databases">
        <authorList>
            <person name="de Groot N.N."/>
        </authorList>
    </citation>
    <scope>NUCLEOTIDE SEQUENCE [LARGE SCALE GENOMIC DNA]</scope>
    <source>
        <strain evidence="5 6">CPCC 100156</strain>
    </source>
</reference>
<dbReference type="STRING" id="938405.SAMN02927895_04021"/>
<evidence type="ECO:0000259" key="4">
    <source>
        <dbReference type="PROSITE" id="PS01124"/>
    </source>
</evidence>
<protein>
    <submittedName>
        <fullName evidence="5">Transcriptional regulator, AraC family</fullName>
    </submittedName>
</protein>
<dbReference type="GO" id="GO:0003700">
    <property type="term" value="F:DNA-binding transcription factor activity"/>
    <property type="evidence" value="ECO:0007669"/>
    <property type="project" value="InterPro"/>
</dbReference>
<dbReference type="InterPro" id="IPR050204">
    <property type="entry name" value="AraC_XylS_family_regulators"/>
</dbReference>
<keyword evidence="6" id="KW-1185">Reference proteome</keyword>
<dbReference type="InterPro" id="IPR009057">
    <property type="entry name" value="Homeodomain-like_sf"/>
</dbReference>
<accession>A0A1G7C7W9</accession>
<dbReference type="InterPro" id="IPR018062">
    <property type="entry name" value="HTH_AraC-typ_CS"/>
</dbReference>
<dbReference type="Proteomes" id="UP000198925">
    <property type="component" value="Unassembled WGS sequence"/>
</dbReference>
<organism evidence="5 6">
    <name type="scientific">Belnapia rosea</name>
    <dbReference type="NCBI Taxonomy" id="938405"/>
    <lineage>
        <taxon>Bacteria</taxon>
        <taxon>Pseudomonadati</taxon>
        <taxon>Pseudomonadota</taxon>
        <taxon>Alphaproteobacteria</taxon>
        <taxon>Acetobacterales</taxon>
        <taxon>Roseomonadaceae</taxon>
        <taxon>Belnapia</taxon>
    </lineage>
</organism>
<keyword evidence="3" id="KW-0804">Transcription</keyword>
<dbReference type="PROSITE" id="PS01124">
    <property type="entry name" value="HTH_ARAC_FAMILY_2"/>
    <property type="match status" value="1"/>
</dbReference>
<dbReference type="AlphaFoldDB" id="A0A1G7C7W9"/>
<evidence type="ECO:0000313" key="5">
    <source>
        <dbReference type="EMBL" id="SDE35474.1"/>
    </source>
</evidence>
<dbReference type="GO" id="GO:0043565">
    <property type="term" value="F:sequence-specific DNA binding"/>
    <property type="evidence" value="ECO:0007669"/>
    <property type="project" value="InterPro"/>
</dbReference>
<dbReference type="InterPro" id="IPR018060">
    <property type="entry name" value="HTH_AraC"/>
</dbReference>
<dbReference type="PANTHER" id="PTHR46796:SF14">
    <property type="entry name" value="TRANSCRIPTIONAL REGULATORY PROTEIN"/>
    <property type="match status" value="1"/>
</dbReference>
<keyword evidence="1" id="KW-0805">Transcription regulation</keyword>